<dbReference type="SMART" id="SM00220">
    <property type="entry name" value="S_TKc"/>
    <property type="match status" value="1"/>
</dbReference>
<comment type="caution">
    <text evidence="7">The sequence shown here is derived from an EMBL/GenBank/DDBJ whole genome shotgun (WGS) entry which is preliminary data.</text>
</comment>
<evidence type="ECO:0000256" key="3">
    <source>
        <dbReference type="PROSITE-ProRule" id="PRU10141"/>
    </source>
</evidence>
<dbReference type="PROSITE" id="PS00109">
    <property type="entry name" value="PROTEIN_KINASE_TYR"/>
    <property type="match status" value="1"/>
</dbReference>
<gene>
    <name evidence="7" type="primary">kinX</name>
    <name evidence="7" type="ORF">AWC38_SpisGene14285</name>
</gene>
<keyword evidence="7" id="KW-0418">Kinase</keyword>
<dbReference type="Pfam" id="PF20700">
    <property type="entry name" value="Mutator"/>
    <property type="match status" value="1"/>
</dbReference>
<keyword evidence="7" id="KW-0808">Transferase</keyword>
<reference evidence="8" key="1">
    <citation type="journal article" date="2017" name="bioRxiv">
        <title>Comparative analysis of the genomes of Stylophora pistillata and Acropora digitifera provides evidence for extensive differences between species of corals.</title>
        <authorList>
            <person name="Voolstra C.R."/>
            <person name="Li Y."/>
            <person name="Liew Y.J."/>
            <person name="Baumgarten S."/>
            <person name="Zoccola D."/>
            <person name="Flot J.-F."/>
            <person name="Tambutte S."/>
            <person name="Allemand D."/>
            <person name="Aranda M."/>
        </authorList>
    </citation>
    <scope>NUCLEOTIDE SEQUENCE [LARGE SCALE GENOMIC DNA]</scope>
</reference>
<dbReference type="Pfam" id="PF00069">
    <property type="entry name" value="Pkinase"/>
    <property type="match status" value="1"/>
</dbReference>
<dbReference type="PROSITE" id="PS00107">
    <property type="entry name" value="PROTEIN_KINASE_ATP"/>
    <property type="match status" value="1"/>
</dbReference>
<dbReference type="GO" id="GO:0097527">
    <property type="term" value="P:necroptotic signaling pathway"/>
    <property type="evidence" value="ECO:0007669"/>
    <property type="project" value="TreeGrafter"/>
</dbReference>
<dbReference type="OrthoDB" id="6287070at2759"/>
<sequence>MPPKRKFRNVRRKKRRFTGNKYTKKRNSEEMEGTDDQESVKESEESDITDIEDEKIPKNITRNSDRTKSMPATLRKLDDKSSDSGDPENDEEEKMASIEGFRLIDISVLASVFESFWCPMCKYGHVTFEEDCSAKMGFATLFVLKCTSQKCKYSKRFFSSAKIEGSQAYEVNRRVVLATRNIGIGHQSLVKFAAVMNMLPPMNENSYRDHVATIRNSAETVAKESMQNAAEEAKEFYEPGEDGVFDIGVSGDGTWRRRGYSSAYGVVTAISTVTGKVLDVEVMSKECKECMVWRSKEGTVEFQEWWEGHQHLCQANYFGSSGSMDASGMLAIFERSVQNYSVRYTEFLGDGDSKSHKLIVEEAVYGPVEVRKLECVGHVQKRLGSRLRSLKKRTGQTRLQDGKSIGGRGRLTDNVIDKLQVYYGKAIRNNTHDIQAMENAVMAIWHHTQSTDDSPDHDLCPPGESSWCGFQRDVAQGTSDYRHNHPLPTAVANAIYPTFEALSEQSLLARCLHGGTQNQNEAINALIWQRATKETHSGLAVVELATFLAVSHFNNGTISIILVLRNLGIDPGFHCIKACRKQDHNRIRHSRRKSSEQAKKRRKQIRNFKKGYSDTLEAIEGQHVFVCHIKDERLGSGCGKRFGIQKFVAKRDHAIFVPLETAIPEVDFDEYPKQAAGQESSPVTSSERKREQVKGLERCLREKEQQVAHFQAQLREKEQEEGNIRSQLYEKEHQLTYVQGQLQEKHKQLLNSELQITEMEEQMTNIREQVREKDGQVRAMTENLREKDEQLVNSEGQVREVTQQLVNVQAQIQEKNEETATDLLAQTAALQRQLGVKDQELNEIQQTLLTAQRALNERQQSPDWVISRDQIQLTDKILGQGGWGVVVKGKYCGCAIAVKQIHQLILSPHNLRLFEREMDIASRCRHPCFLQFIGATNDEGSPLFVTELMERSLRALLGQRSLSESEISVISLDVARALSYLHQKQPSPIIHRDVSSANVLLWR</sequence>
<dbReference type="InterPro" id="IPR011009">
    <property type="entry name" value="Kinase-like_dom_sf"/>
</dbReference>
<organism evidence="7 8">
    <name type="scientific">Stylophora pistillata</name>
    <name type="common">Smooth cauliflower coral</name>
    <dbReference type="NCBI Taxonomy" id="50429"/>
    <lineage>
        <taxon>Eukaryota</taxon>
        <taxon>Metazoa</taxon>
        <taxon>Cnidaria</taxon>
        <taxon>Anthozoa</taxon>
        <taxon>Hexacorallia</taxon>
        <taxon>Scleractinia</taxon>
        <taxon>Astrocoeniina</taxon>
        <taxon>Pocilloporidae</taxon>
        <taxon>Stylophora</taxon>
    </lineage>
</organism>
<dbReference type="InterPro" id="IPR008266">
    <property type="entry name" value="Tyr_kinase_AS"/>
</dbReference>
<keyword evidence="2 3" id="KW-0067">ATP-binding</keyword>
<dbReference type="PROSITE" id="PS50011">
    <property type="entry name" value="PROTEIN_KINASE_DOM"/>
    <property type="match status" value="1"/>
</dbReference>
<evidence type="ECO:0000259" key="6">
    <source>
        <dbReference type="PROSITE" id="PS50011"/>
    </source>
</evidence>
<keyword evidence="4" id="KW-0175">Coiled coil</keyword>
<dbReference type="PANTHER" id="PTHR44329">
    <property type="entry name" value="SERINE/THREONINE-PROTEIN KINASE TNNI3K-RELATED"/>
    <property type="match status" value="1"/>
</dbReference>
<name>A0A2B4RYA7_STYPI</name>
<dbReference type="Proteomes" id="UP000225706">
    <property type="component" value="Unassembled WGS sequence"/>
</dbReference>
<proteinExistence type="predicted"/>
<dbReference type="GO" id="GO:0005524">
    <property type="term" value="F:ATP binding"/>
    <property type="evidence" value="ECO:0007669"/>
    <property type="project" value="UniProtKB-UniRule"/>
</dbReference>
<evidence type="ECO:0000256" key="4">
    <source>
        <dbReference type="SAM" id="Coils"/>
    </source>
</evidence>
<dbReference type="InterPro" id="IPR049012">
    <property type="entry name" value="Mutator_transp_dom"/>
</dbReference>
<keyword evidence="8" id="KW-1185">Reference proteome</keyword>
<dbReference type="GO" id="GO:0004672">
    <property type="term" value="F:protein kinase activity"/>
    <property type="evidence" value="ECO:0007669"/>
    <property type="project" value="InterPro"/>
</dbReference>
<evidence type="ECO:0000256" key="1">
    <source>
        <dbReference type="ARBA" id="ARBA00022741"/>
    </source>
</evidence>
<evidence type="ECO:0000256" key="2">
    <source>
        <dbReference type="ARBA" id="ARBA00022840"/>
    </source>
</evidence>
<keyword evidence="1 3" id="KW-0547">Nucleotide-binding</keyword>
<dbReference type="InterPro" id="IPR000719">
    <property type="entry name" value="Prot_kinase_dom"/>
</dbReference>
<dbReference type="InterPro" id="IPR017441">
    <property type="entry name" value="Protein_kinase_ATP_BS"/>
</dbReference>
<dbReference type="PANTHER" id="PTHR44329:SF298">
    <property type="entry name" value="MIXED LINEAGE KINASE DOMAIN-LIKE PROTEIN"/>
    <property type="match status" value="1"/>
</dbReference>
<dbReference type="InterPro" id="IPR051681">
    <property type="entry name" value="Ser/Thr_Kinases-Pseudokinases"/>
</dbReference>
<dbReference type="Gene3D" id="3.30.200.20">
    <property type="entry name" value="Phosphorylase Kinase, domain 1"/>
    <property type="match status" value="1"/>
</dbReference>
<accession>A0A2B4RYA7</accession>
<dbReference type="EMBL" id="LSMT01000285">
    <property type="protein sequence ID" value="PFX21232.1"/>
    <property type="molecule type" value="Genomic_DNA"/>
</dbReference>
<feature type="compositionally biased region" description="Basic residues" evidence="5">
    <location>
        <begin position="1"/>
        <end position="25"/>
    </location>
</feature>
<feature type="compositionally biased region" description="Acidic residues" evidence="5">
    <location>
        <begin position="44"/>
        <end position="53"/>
    </location>
</feature>
<feature type="binding site" evidence="3">
    <location>
        <position position="899"/>
    </location>
    <ligand>
        <name>ATP</name>
        <dbReference type="ChEBI" id="CHEBI:30616"/>
    </ligand>
</feature>
<protein>
    <submittedName>
        <fullName evidence="7">Putative serine/threonine-protein kinase kinX</fullName>
    </submittedName>
</protein>
<feature type="region of interest" description="Disordered" evidence="5">
    <location>
        <begin position="1"/>
        <end position="94"/>
    </location>
</feature>
<evidence type="ECO:0000313" key="8">
    <source>
        <dbReference type="Proteomes" id="UP000225706"/>
    </source>
</evidence>
<dbReference type="Gene3D" id="1.10.510.10">
    <property type="entry name" value="Transferase(Phosphotransferase) domain 1"/>
    <property type="match status" value="1"/>
</dbReference>
<evidence type="ECO:0000256" key="5">
    <source>
        <dbReference type="SAM" id="MobiDB-lite"/>
    </source>
</evidence>
<dbReference type="SUPFAM" id="SSF56112">
    <property type="entry name" value="Protein kinase-like (PK-like)"/>
    <property type="match status" value="1"/>
</dbReference>
<feature type="domain" description="Protein kinase" evidence="6">
    <location>
        <begin position="872"/>
        <end position="1003"/>
    </location>
</feature>
<evidence type="ECO:0000313" key="7">
    <source>
        <dbReference type="EMBL" id="PFX21232.1"/>
    </source>
</evidence>
<feature type="coiled-coil region" evidence="4">
    <location>
        <begin position="686"/>
        <end position="818"/>
    </location>
</feature>
<dbReference type="AlphaFoldDB" id="A0A2B4RYA7"/>